<dbReference type="InterPro" id="IPR011835">
    <property type="entry name" value="GS/SS"/>
</dbReference>
<keyword evidence="4 7" id="KW-0328">Glycosyltransferase</keyword>
<comment type="catalytic activity">
    <reaction evidence="1 7">
        <text>[(1-&gt;4)-alpha-D-glucosyl](n) + ADP-alpha-D-glucose = [(1-&gt;4)-alpha-D-glucosyl](n+1) + ADP + H(+)</text>
        <dbReference type="Rhea" id="RHEA:18189"/>
        <dbReference type="Rhea" id="RHEA-COMP:9584"/>
        <dbReference type="Rhea" id="RHEA-COMP:9587"/>
        <dbReference type="ChEBI" id="CHEBI:15378"/>
        <dbReference type="ChEBI" id="CHEBI:15444"/>
        <dbReference type="ChEBI" id="CHEBI:57498"/>
        <dbReference type="ChEBI" id="CHEBI:456216"/>
        <dbReference type="EC" id="2.4.1.21"/>
    </reaction>
</comment>
<proteinExistence type="inferred from homology"/>
<evidence type="ECO:0000313" key="11">
    <source>
        <dbReference type="Proteomes" id="UP000229740"/>
    </source>
</evidence>
<evidence type="ECO:0000259" key="8">
    <source>
        <dbReference type="Pfam" id="PF00534"/>
    </source>
</evidence>
<dbReference type="EC" id="2.4.1.21" evidence="7"/>
<feature type="binding site" evidence="7">
    <location>
        <position position="15"/>
    </location>
    <ligand>
        <name>ADP-alpha-D-glucose</name>
        <dbReference type="ChEBI" id="CHEBI:57498"/>
    </ligand>
</feature>
<dbReference type="GO" id="GO:0004373">
    <property type="term" value="F:alpha-1,4-glucan glucosyltransferase (UDP-glucose donor) activity"/>
    <property type="evidence" value="ECO:0007669"/>
    <property type="project" value="InterPro"/>
</dbReference>
<dbReference type="Gene3D" id="3.40.50.2000">
    <property type="entry name" value="Glycogen Phosphorylase B"/>
    <property type="match status" value="2"/>
</dbReference>
<evidence type="ECO:0000256" key="5">
    <source>
        <dbReference type="ARBA" id="ARBA00022679"/>
    </source>
</evidence>
<comment type="pathway">
    <text evidence="7">Glycan biosynthesis; glycogen biosynthesis.</text>
</comment>
<evidence type="ECO:0000256" key="4">
    <source>
        <dbReference type="ARBA" id="ARBA00022676"/>
    </source>
</evidence>
<dbReference type="GO" id="GO:0005978">
    <property type="term" value="P:glycogen biosynthetic process"/>
    <property type="evidence" value="ECO:0007669"/>
    <property type="project" value="UniProtKB-UniRule"/>
</dbReference>
<evidence type="ECO:0000256" key="6">
    <source>
        <dbReference type="ARBA" id="ARBA00023056"/>
    </source>
</evidence>
<accession>A0A2G6E4K3</accession>
<feature type="domain" description="Glycosyl transferase family 1" evidence="8">
    <location>
        <begin position="298"/>
        <end position="451"/>
    </location>
</feature>
<name>A0A2G6E4K3_9BACT</name>
<dbReference type="GO" id="GO:0005829">
    <property type="term" value="C:cytosol"/>
    <property type="evidence" value="ECO:0007669"/>
    <property type="project" value="TreeGrafter"/>
</dbReference>
<evidence type="ECO:0000259" key="9">
    <source>
        <dbReference type="Pfam" id="PF08323"/>
    </source>
</evidence>
<dbReference type="Pfam" id="PF08323">
    <property type="entry name" value="Glyco_transf_5"/>
    <property type="match status" value="1"/>
</dbReference>
<dbReference type="AlphaFoldDB" id="A0A2G6E4K3"/>
<organism evidence="10 11">
    <name type="scientific">candidate division KSB3 bacterium</name>
    <dbReference type="NCBI Taxonomy" id="2044937"/>
    <lineage>
        <taxon>Bacteria</taxon>
        <taxon>candidate division KSB3</taxon>
    </lineage>
</organism>
<comment type="caution">
    <text evidence="10">The sequence shown here is derived from an EMBL/GenBank/DDBJ whole genome shotgun (WGS) entry which is preliminary data.</text>
</comment>
<evidence type="ECO:0000256" key="2">
    <source>
        <dbReference type="ARBA" id="ARBA00002764"/>
    </source>
</evidence>
<dbReference type="CDD" id="cd03791">
    <property type="entry name" value="GT5_Glycogen_synthase_DULL1-like"/>
    <property type="match status" value="1"/>
</dbReference>
<dbReference type="InterPro" id="IPR001296">
    <property type="entry name" value="Glyco_trans_1"/>
</dbReference>
<dbReference type="GO" id="GO:0009011">
    <property type="term" value="F:alpha-1,4-glucan glucosyltransferase (ADP-glucose donor) activity"/>
    <property type="evidence" value="ECO:0007669"/>
    <property type="project" value="UniProtKB-UniRule"/>
</dbReference>
<feature type="domain" description="Starch synthase catalytic" evidence="9">
    <location>
        <begin position="2"/>
        <end position="242"/>
    </location>
</feature>
<dbReference type="Proteomes" id="UP000229740">
    <property type="component" value="Unassembled WGS sequence"/>
</dbReference>
<comment type="function">
    <text evidence="2 7">Synthesizes alpha-1,4-glucan chains using ADP-glucose.</text>
</comment>
<reference evidence="10 11" key="1">
    <citation type="submission" date="2017-10" db="EMBL/GenBank/DDBJ databases">
        <title>Novel microbial diversity and functional potential in the marine mammal oral microbiome.</title>
        <authorList>
            <person name="Dudek N.K."/>
            <person name="Sun C.L."/>
            <person name="Burstein D."/>
            <person name="Kantor R.S."/>
            <person name="Aliaga Goltsman D.S."/>
            <person name="Bik E.M."/>
            <person name="Thomas B.C."/>
            <person name="Banfield J.F."/>
            <person name="Relman D.A."/>
        </authorList>
    </citation>
    <scope>NUCLEOTIDE SEQUENCE [LARGE SCALE GENOMIC DNA]</scope>
    <source>
        <strain evidence="10">DOLZORAL124_49_17</strain>
    </source>
</reference>
<keyword evidence="5 7" id="KW-0808">Transferase</keyword>
<dbReference type="PANTHER" id="PTHR45825">
    <property type="entry name" value="GRANULE-BOUND STARCH SYNTHASE 1, CHLOROPLASTIC/AMYLOPLASTIC"/>
    <property type="match status" value="1"/>
</dbReference>
<dbReference type="InterPro" id="IPR013534">
    <property type="entry name" value="Starch_synth_cat_dom"/>
</dbReference>
<dbReference type="HAMAP" id="MF_00484">
    <property type="entry name" value="Glycogen_synth"/>
    <property type="match status" value="1"/>
</dbReference>
<evidence type="ECO:0000256" key="3">
    <source>
        <dbReference type="ARBA" id="ARBA00010281"/>
    </source>
</evidence>
<keyword evidence="6 7" id="KW-0320">Glycogen biosynthesis</keyword>
<evidence type="ECO:0000256" key="7">
    <source>
        <dbReference type="HAMAP-Rule" id="MF_00484"/>
    </source>
</evidence>
<dbReference type="EMBL" id="PDPS01000029">
    <property type="protein sequence ID" value="PID56994.1"/>
    <property type="molecule type" value="Genomic_DNA"/>
</dbReference>
<comment type="similarity">
    <text evidence="3 7">Belongs to the glycosyltransferase 1 family. Bacterial/plant glycogen synthase subfamily.</text>
</comment>
<dbReference type="Pfam" id="PF00534">
    <property type="entry name" value="Glycos_transf_1"/>
    <property type="match status" value="1"/>
</dbReference>
<dbReference type="NCBIfam" id="TIGR02095">
    <property type="entry name" value="glgA"/>
    <property type="match status" value="1"/>
</dbReference>
<evidence type="ECO:0000256" key="1">
    <source>
        <dbReference type="ARBA" id="ARBA00001478"/>
    </source>
</evidence>
<dbReference type="PANTHER" id="PTHR45825:SF11">
    <property type="entry name" value="ALPHA AMYLASE DOMAIN-CONTAINING PROTEIN"/>
    <property type="match status" value="1"/>
</dbReference>
<protein>
    <recommendedName>
        <fullName evidence="7">Glycogen synthase</fullName>
        <ecNumber evidence="7">2.4.1.21</ecNumber>
    </recommendedName>
    <alternativeName>
        <fullName evidence="7">Starch [bacterial glycogen] synthase</fullName>
    </alternativeName>
</protein>
<dbReference type="UniPathway" id="UPA00164"/>
<dbReference type="SUPFAM" id="SSF53756">
    <property type="entry name" value="UDP-Glycosyltransferase/glycogen phosphorylase"/>
    <property type="match status" value="1"/>
</dbReference>
<evidence type="ECO:0000313" key="10">
    <source>
        <dbReference type="EMBL" id="PID56994.1"/>
    </source>
</evidence>
<gene>
    <name evidence="7" type="primary">glgA</name>
    <name evidence="10" type="ORF">CSB45_08705</name>
</gene>
<sequence>MNILMVSSEVAPFAKTGGMADFAGSLSQALKARGHDLRIVTPQYKQTDAAAFDLSMCVEQLDVGISTRVEPCAVLEGRLGSGAVPVYFLKNDGYYRRDHLYGDSQGDYPDNAERFIYFSRTVLEVCKALDFIPDLLHCCDWQTGLVPVYLEKLYRRDSRFAETASLFTIYNLSHQGVFWHYDMHLTGLDWDVFTPDGLEFYGKINLMKGGLLWADILATVSPTYSLEIQQKGLGCGLEGVLHHRRDDLYGVLNGIEYALWSPENDPLIPQQYHLEALQGKSACRTALVDEFSLDDAVHRPVISMASHLDDRKGADLVAKTLEEILAMDVNVIIMGTGQEKFHRLFHVIREKFPRNMGLRLEHDPSLQHRLLAGADILLMPSRYEPWGGLQLCALKYGTIPIVCPVGSLNDSVRDMVAAADGTGFFLSEAAPAALLDTVRTALEVYRNQEAWQSLQRRAMQEDFSWKVSAEAYERLYAKAREKHSG</sequence>